<dbReference type="InterPro" id="IPR036397">
    <property type="entry name" value="RNaseH_sf"/>
</dbReference>
<gene>
    <name evidence="2" type="ORF">TIFTF001_037484</name>
    <name evidence="3" type="ORF">TIFTF001_037492</name>
    <name evidence="4" type="ORF">TIFTF001_037496</name>
    <name evidence="5" type="ORF">TIFTF001_037504</name>
</gene>
<dbReference type="Proteomes" id="UP001187192">
    <property type="component" value="Unassembled WGS sequence"/>
</dbReference>
<dbReference type="InterPro" id="IPR012337">
    <property type="entry name" value="RNaseH-like_sf"/>
</dbReference>
<evidence type="ECO:0000313" key="5">
    <source>
        <dbReference type="EMBL" id="GMN68443.1"/>
    </source>
</evidence>
<proteinExistence type="predicted"/>
<feature type="domain" description="RNase H type-1" evidence="1">
    <location>
        <begin position="74"/>
        <end position="192"/>
    </location>
</feature>
<dbReference type="AlphaFoldDB" id="A0AA88E9U6"/>
<dbReference type="EMBL" id="BTGU01000613">
    <property type="protein sequence ID" value="GMN68431.1"/>
    <property type="molecule type" value="Genomic_DNA"/>
</dbReference>
<dbReference type="SUPFAM" id="SSF53098">
    <property type="entry name" value="Ribonuclease H-like"/>
    <property type="match status" value="1"/>
</dbReference>
<dbReference type="InterPro" id="IPR052929">
    <property type="entry name" value="RNase_H-like_EbsB-rel"/>
</dbReference>
<protein>
    <recommendedName>
        <fullName evidence="1">RNase H type-1 domain-containing protein</fullName>
    </recommendedName>
</protein>
<dbReference type="Pfam" id="PF13456">
    <property type="entry name" value="RVT_3"/>
    <property type="match status" value="1"/>
</dbReference>
<dbReference type="PANTHER" id="PTHR47074">
    <property type="entry name" value="BNAC02G40300D PROTEIN"/>
    <property type="match status" value="1"/>
</dbReference>
<dbReference type="EMBL" id="BTGU01000614">
    <property type="protein sequence ID" value="GMN68440.1"/>
    <property type="molecule type" value="Genomic_DNA"/>
</dbReference>
<accession>A0AA88E9U6</accession>
<reference evidence="3" key="1">
    <citation type="submission" date="2023-07" db="EMBL/GenBank/DDBJ databases">
        <title>draft genome sequence of fig (Ficus carica).</title>
        <authorList>
            <person name="Takahashi T."/>
            <person name="Nishimura K."/>
        </authorList>
    </citation>
    <scope>NUCLEOTIDE SEQUENCE</scope>
</reference>
<dbReference type="InterPro" id="IPR002156">
    <property type="entry name" value="RNaseH_domain"/>
</dbReference>
<comment type="caution">
    <text evidence="3">The sequence shown here is derived from an EMBL/GenBank/DDBJ whole genome shotgun (WGS) entry which is preliminary data.</text>
</comment>
<dbReference type="PANTHER" id="PTHR47074:SF11">
    <property type="entry name" value="REVERSE TRANSCRIPTASE-LIKE PROTEIN"/>
    <property type="match status" value="1"/>
</dbReference>
<evidence type="ECO:0000259" key="1">
    <source>
        <dbReference type="Pfam" id="PF13456"/>
    </source>
</evidence>
<dbReference type="GO" id="GO:0003676">
    <property type="term" value="F:nucleic acid binding"/>
    <property type="evidence" value="ECO:0007669"/>
    <property type="project" value="InterPro"/>
</dbReference>
<evidence type="ECO:0000313" key="6">
    <source>
        <dbReference type="Proteomes" id="UP001187192"/>
    </source>
</evidence>
<dbReference type="Gene3D" id="3.30.420.10">
    <property type="entry name" value="Ribonuclease H-like superfamily/Ribonuclease H"/>
    <property type="match status" value="1"/>
</dbReference>
<dbReference type="EMBL" id="BTGU01000615">
    <property type="protein sequence ID" value="GMN68443.1"/>
    <property type="molecule type" value="Genomic_DNA"/>
</dbReference>
<evidence type="ECO:0000313" key="4">
    <source>
        <dbReference type="EMBL" id="GMN68440.1"/>
    </source>
</evidence>
<dbReference type="GO" id="GO:0004523">
    <property type="term" value="F:RNA-DNA hybrid ribonuclease activity"/>
    <property type="evidence" value="ECO:0007669"/>
    <property type="project" value="InterPro"/>
</dbReference>
<keyword evidence="6" id="KW-1185">Reference proteome</keyword>
<evidence type="ECO:0000313" key="2">
    <source>
        <dbReference type="EMBL" id="GMN68428.1"/>
    </source>
</evidence>
<sequence length="222" mass="23962">MDLEVLCTLSWAIWGARNKLVYKGENRAPSTILDDAGLYLGAFHLCDMVERRQTPCPHRTLVRLSKPVDGLKLNVDAACRPGMEVDGVGACIRDSEGAMVACLAKKIVGRFSPHLAECIALRKGLEFAASRGLQVAFMESDAANVVSAVNERRTLGDDGVVIEDIVRLLSSVSGGICKHIPRSGNMVSHQLAFYGSSALVEFSGIDKSPLFLSEFVLADLAR</sequence>
<dbReference type="InterPro" id="IPR044730">
    <property type="entry name" value="RNase_H-like_dom_plant"/>
</dbReference>
<organism evidence="3 6">
    <name type="scientific">Ficus carica</name>
    <name type="common">Common fig</name>
    <dbReference type="NCBI Taxonomy" id="3494"/>
    <lineage>
        <taxon>Eukaryota</taxon>
        <taxon>Viridiplantae</taxon>
        <taxon>Streptophyta</taxon>
        <taxon>Embryophyta</taxon>
        <taxon>Tracheophyta</taxon>
        <taxon>Spermatophyta</taxon>
        <taxon>Magnoliopsida</taxon>
        <taxon>eudicotyledons</taxon>
        <taxon>Gunneridae</taxon>
        <taxon>Pentapetalae</taxon>
        <taxon>rosids</taxon>
        <taxon>fabids</taxon>
        <taxon>Rosales</taxon>
        <taxon>Moraceae</taxon>
        <taxon>Ficeae</taxon>
        <taxon>Ficus</taxon>
    </lineage>
</organism>
<dbReference type="CDD" id="cd06222">
    <property type="entry name" value="RNase_H_like"/>
    <property type="match status" value="1"/>
</dbReference>
<evidence type="ECO:0000313" key="3">
    <source>
        <dbReference type="EMBL" id="GMN68431.1"/>
    </source>
</evidence>
<name>A0AA88E9U6_FICCA</name>
<dbReference type="EMBL" id="BTGU01000612">
    <property type="protein sequence ID" value="GMN68428.1"/>
    <property type="molecule type" value="Genomic_DNA"/>
</dbReference>